<dbReference type="Pfam" id="PF04301">
    <property type="entry name" value="BioG"/>
    <property type="match status" value="1"/>
</dbReference>
<proteinExistence type="predicted"/>
<dbReference type="Proteomes" id="UP000267268">
    <property type="component" value="Chromosome 1"/>
</dbReference>
<name>A0A3Q9FQI3_9BACT</name>
<dbReference type="AlphaFoldDB" id="A0A3Q9FQI3"/>
<dbReference type="SUPFAM" id="SSF53474">
    <property type="entry name" value="alpha/beta-Hydrolases"/>
    <property type="match status" value="1"/>
</dbReference>
<dbReference type="InterPro" id="IPR029058">
    <property type="entry name" value="AB_hydrolase_fold"/>
</dbReference>
<evidence type="ECO:0000313" key="2">
    <source>
        <dbReference type="Proteomes" id="UP000267268"/>
    </source>
</evidence>
<dbReference type="OrthoDB" id="7688089at2"/>
<keyword evidence="2" id="KW-1185">Reference proteome</keyword>
<reference evidence="1 2" key="1">
    <citation type="submission" date="2018-12" db="EMBL/GenBank/DDBJ databases">
        <title>Flammeovirga pectinis sp. nov., isolated from the gut of the Korean scallop, Patinopecten yessoensis.</title>
        <authorList>
            <person name="Bae J.-W."/>
            <person name="Jeong Y.-S."/>
            <person name="Kang W."/>
        </authorList>
    </citation>
    <scope>NUCLEOTIDE SEQUENCE [LARGE SCALE GENOMIC DNA]</scope>
    <source>
        <strain evidence="1 2">L12M1</strain>
    </source>
</reference>
<sequence>MKTHWLKKEGNDTVVIFFAGWGQTPSFFSTFEAKEKDVLMVYHYSNIAFDNVINEIENYKNKVIVAWSFGVHVAGLFSEFIPVNQLICLNGSFTPIDDKEGIPNAIYQGTYDQLTENSWKKFVFRICGNKELSDQFLQVSDRTIEDLKEELYFLGQLPKVNTIPSVDIAIIGSKDRIFPSKNLENHWTNRVEHLIVDAVPHFGFSKYTNWDSLINCKAEATW</sequence>
<dbReference type="RefSeq" id="WP_126613934.1">
    <property type="nucleotide sequence ID" value="NZ_CP034562.1"/>
</dbReference>
<dbReference type="EMBL" id="CP034562">
    <property type="protein sequence ID" value="AZQ62435.1"/>
    <property type="molecule type" value="Genomic_DNA"/>
</dbReference>
<organism evidence="1 2">
    <name type="scientific">Flammeovirga pectinis</name>
    <dbReference type="NCBI Taxonomy" id="2494373"/>
    <lineage>
        <taxon>Bacteria</taxon>
        <taxon>Pseudomonadati</taxon>
        <taxon>Bacteroidota</taxon>
        <taxon>Cytophagia</taxon>
        <taxon>Cytophagales</taxon>
        <taxon>Flammeovirgaceae</taxon>
        <taxon>Flammeovirga</taxon>
    </lineage>
</organism>
<protein>
    <submittedName>
        <fullName evidence="1">DUF452 family protein</fullName>
    </submittedName>
</protein>
<gene>
    <name evidence="1" type="ORF">EI427_09350</name>
</gene>
<accession>A0A3Q9FQI3</accession>
<evidence type="ECO:0000313" key="1">
    <source>
        <dbReference type="EMBL" id="AZQ62435.1"/>
    </source>
</evidence>
<dbReference type="KEGG" id="fll:EI427_09350"/>
<dbReference type="InterPro" id="IPR007398">
    <property type="entry name" value="BioG"/>
</dbReference>